<evidence type="ECO:0000313" key="1">
    <source>
        <dbReference type="EMBL" id="KAK7395916.1"/>
    </source>
</evidence>
<gene>
    <name evidence="1" type="ORF">VNO78_16523</name>
</gene>
<dbReference type="AlphaFoldDB" id="A0AAN9SHA2"/>
<sequence length="116" mass="12951">MQAIEGFYNHLRRATLIVASLLSEASLFSLHLNITLPIAILSHDLYGGYTIEDATRLSLIEDIDVHSVFVASLPSPPHPIVPHNDILNFLLDDMHNHLLTLVLSCSLVPLNWKPFC</sequence>
<reference evidence="1 2" key="1">
    <citation type="submission" date="2024-01" db="EMBL/GenBank/DDBJ databases">
        <title>The genomes of 5 underutilized Papilionoideae crops provide insights into root nodulation and disease resistanc.</title>
        <authorList>
            <person name="Jiang F."/>
        </authorList>
    </citation>
    <scope>NUCLEOTIDE SEQUENCE [LARGE SCALE GENOMIC DNA]</scope>
    <source>
        <strain evidence="1">DUOXIRENSHENG_FW03</strain>
        <tissue evidence="1">Leaves</tissue>
    </source>
</reference>
<dbReference type="EMBL" id="JAYMYS010000004">
    <property type="protein sequence ID" value="KAK7395916.1"/>
    <property type="molecule type" value="Genomic_DNA"/>
</dbReference>
<keyword evidence="2" id="KW-1185">Reference proteome</keyword>
<accession>A0AAN9SHA2</accession>
<proteinExistence type="predicted"/>
<organism evidence="1 2">
    <name type="scientific">Psophocarpus tetragonolobus</name>
    <name type="common">Winged bean</name>
    <name type="synonym">Dolichos tetragonolobus</name>
    <dbReference type="NCBI Taxonomy" id="3891"/>
    <lineage>
        <taxon>Eukaryota</taxon>
        <taxon>Viridiplantae</taxon>
        <taxon>Streptophyta</taxon>
        <taxon>Embryophyta</taxon>
        <taxon>Tracheophyta</taxon>
        <taxon>Spermatophyta</taxon>
        <taxon>Magnoliopsida</taxon>
        <taxon>eudicotyledons</taxon>
        <taxon>Gunneridae</taxon>
        <taxon>Pentapetalae</taxon>
        <taxon>rosids</taxon>
        <taxon>fabids</taxon>
        <taxon>Fabales</taxon>
        <taxon>Fabaceae</taxon>
        <taxon>Papilionoideae</taxon>
        <taxon>50 kb inversion clade</taxon>
        <taxon>NPAAA clade</taxon>
        <taxon>indigoferoid/millettioid clade</taxon>
        <taxon>Phaseoleae</taxon>
        <taxon>Psophocarpus</taxon>
    </lineage>
</organism>
<protein>
    <submittedName>
        <fullName evidence="1">Uncharacterized protein</fullName>
    </submittedName>
</protein>
<evidence type="ECO:0000313" key="2">
    <source>
        <dbReference type="Proteomes" id="UP001386955"/>
    </source>
</evidence>
<name>A0AAN9SHA2_PSOTE</name>
<comment type="caution">
    <text evidence="1">The sequence shown here is derived from an EMBL/GenBank/DDBJ whole genome shotgun (WGS) entry which is preliminary data.</text>
</comment>
<dbReference type="Proteomes" id="UP001386955">
    <property type="component" value="Unassembled WGS sequence"/>
</dbReference>